<keyword evidence="3" id="KW-1185">Reference proteome</keyword>
<accession>A0A931F752</accession>
<dbReference type="PANTHER" id="PTHR43833">
    <property type="entry name" value="POTASSIUM CHANNEL PROTEIN 2-RELATED-RELATED"/>
    <property type="match status" value="1"/>
</dbReference>
<proteinExistence type="predicted"/>
<sequence length="152" mass="16182">MGEKGMFTSVEKGNDGVAVLGLGSFGRAVALRLTEDGWRVLGVDRDPEVVGGLAGRLDRVAVADTTELASLRRLDITLFEQVVVAMSDLEAGVLTASLLAEMGVADICVRAVTHRRARILKRVGAHRVLLPQTEMAEWAAALPSYGARQGNV</sequence>
<dbReference type="Gene3D" id="3.40.50.720">
    <property type="entry name" value="NAD(P)-binding Rossmann-like Domain"/>
    <property type="match status" value="1"/>
</dbReference>
<dbReference type="AlphaFoldDB" id="A0A931F752"/>
<gene>
    <name evidence="2" type="ORF">ITP53_50645</name>
</gene>
<dbReference type="Proteomes" id="UP000605361">
    <property type="component" value="Unassembled WGS sequence"/>
</dbReference>
<protein>
    <submittedName>
        <fullName evidence="2">NAD-binding protein</fullName>
    </submittedName>
</protein>
<dbReference type="InterPro" id="IPR036291">
    <property type="entry name" value="NAD(P)-bd_dom_sf"/>
</dbReference>
<dbReference type="Pfam" id="PF02254">
    <property type="entry name" value="TrkA_N"/>
    <property type="match status" value="1"/>
</dbReference>
<dbReference type="InterPro" id="IPR050721">
    <property type="entry name" value="Trk_Ktr_HKT_K-transport"/>
</dbReference>
<name>A0A931F752_9ACTN</name>
<dbReference type="RefSeq" id="WP_195902655.1">
    <property type="nucleotide sequence ID" value="NZ_JADOGI010000320.1"/>
</dbReference>
<dbReference type="SUPFAM" id="SSF51735">
    <property type="entry name" value="NAD(P)-binding Rossmann-fold domains"/>
    <property type="match status" value="1"/>
</dbReference>
<comment type="caution">
    <text evidence="2">The sequence shown here is derived from an EMBL/GenBank/DDBJ whole genome shotgun (WGS) entry which is preliminary data.</text>
</comment>
<feature type="domain" description="RCK N-terminal" evidence="1">
    <location>
        <begin position="17"/>
        <end position="131"/>
    </location>
</feature>
<dbReference type="InterPro" id="IPR003148">
    <property type="entry name" value="RCK_N"/>
</dbReference>
<reference evidence="2" key="1">
    <citation type="submission" date="2020-11" db="EMBL/GenBank/DDBJ databases">
        <title>Whole-genome analyses of Nonomuraea sp. K274.</title>
        <authorList>
            <person name="Veyisoglu A."/>
        </authorList>
    </citation>
    <scope>NUCLEOTIDE SEQUENCE</scope>
    <source>
        <strain evidence="2">K274</strain>
    </source>
</reference>
<dbReference type="GO" id="GO:0006813">
    <property type="term" value="P:potassium ion transport"/>
    <property type="evidence" value="ECO:0007669"/>
    <property type="project" value="InterPro"/>
</dbReference>
<organism evidence="2 3">
    <name type="scientific">Nonomuraea cypriaca</name>
    <dbReference type="NCBI Taxonomy" id="1187855"/>
    <lineage>
        <taxon>Bacteria</taxon>
        <taxon>Bacillati</taxon>
        <taxon>Actinomycetota</taxon>
        <taxon>Actinomycetes</taxon>
        <taxon>Streptosporangiales</taxon>
        <taxon>Streptosporangiaceae</taxon>
        <taxon>Nonomuraea</taxon>
    </lineage>
</organism>
<evidence type="ECO:0000313" key="2">
    <source>
        <dbReference type="EMBL" id="MBF8193806.1"/>
    </source>
</evidence>
<dbReference type="PANTHER" id="PTHR43833:SF7">
    <property type="entry name" value="KTR SYSTEM POTASSIUM UPTAKE PROTEIN C"/>
    <property type="match status" value="1"/>
</dbReference>
<dbReference type="EMBL" id="JADOGI010000320">
    <property type="protein sequence ID" value="MBF8193806.1"/>
    <property type="molecule type" value="Genomic_DNA"/>
</dbReference>
<evidence type="ECO:0000259" key="1">
    <source>
        <dbReference type="Pfam" id="PF02254"/>
    </source>
</evidence>
<evidence type="ECO:0000313" key="3">
    <source>
        <dbReference type="Proteomes" id="UP000605361"/>
    </source>
</evidence>